<protein>
    <submittedName>
        <fullName evidence="2">DMSO reductase anchor subunit (DmsC)</fullName>
    </submittedName>
</protein>
<dbReference type="HOGENOM" id="CLU_077429_0_0_6"/>
<feature type="transmembrane region" description="Helical" evidence="1">
    <location>
        <begin position="150"/>
        <end position="172"/>
    </location>
</feature>
<dbReference type="OrthoDB" id="5520897at2"/>
<feature type="transmembrane region" description="Helical" evidence="1">
    <location>
        <begin position="248"/>
        <end position="269"/>
    </location>
</feature>
<proteinExistence type="predicted"/>
<dbReference type="AlphaFoldDB" id="A1WYD6"/>
<dbReference type="eggNOG" id="COG3302">
    <property type="taxonomic scope" value="Bacteria"/>
</dbReference>
<feature type="transmembrane region" description="Helical" evidence="1">
    <location>
        <begin position="178"/>
        <end position="200"/>
    </location>
</feature>
<keyword evidence="1" id="KW-0812">Transmembrane</keyword>
<dbReference type="STRING" id="349124.Hhal_1934"/>
<organism evidence="2 3">
    <name type="scientific">Halorhodospira halophila (strain DSM 244 / SL1)</name>
    <name type="common">Ectothiorhodospira halophila (strain DSM 244 / SL1)</name>
    <dbReference type="NCBI Taxonomy" id="349124"/>
    <lineage>
        <taxon>Bacteria</taxon>
        <taxon>Pseudomonadati</taxon>
        <taxon>Pseudomonadota</taxon>
        <taxon>Gammaproteobacteria</taxon>
        <taxon>Chromatiales</taxon>
        <taxon>Ectothiorhodospiraceae</taxon>
        <taxon>Halorhodospira</taxon>
    </lineage>
</organism>
<dbReference type="EMBL" id="CP000544">
    <property type="protein sequence ID" value="ABM62698.1"/>
    <property type="molecule type" value="Genomic_DNA"/>
</dbReference>
<dbReference type="PANTHER" id="PTHR38095:SF1">
    <property type="entry name" value="ANAEROBIC DIMETHYL SULFOXIDE REDUCTASE CHAIN YNFH"/>
    <property type="match status" value="1"/>
</dbReference>
<keyword evidence="3" id="KW-1185">Reference proteome</keyword>
<dbReference type="GO" id="GO:0009389">
    <property type="term" value="F:dimethyl sulfoxide reductase activity"/>
    <property type="evidence" value="ECO:0007669"/>
    <property type="project" value="TreeGrafter"/>
</dbReference>
<sequence length="312" mass="32954">MHPAWSVVFFTVLSGTGYGFMALFALTDVFALGGPVGQQELLAAVAIAAVLITVGLMSSAGHLANPRNAWRSFARFRTSWLSREAVLAVLFYPVALFYVGPYFLLGLEHNAVTVFFAGLTAVLALATVAATGMIYACVRAIREWSQGLTPVNYLLIGLGLGAAVLAAVRGFFGADPAPAAAMGVGLLGGAAVTKTAWYLWNRRPGSSSKSTALGLSSGPVRLVDGGHTAGNFLTWEFQYPLPEGRAQFYRGVALVVTFALPIAALSAVALGAGVLWAYVAAAVAVLGALIERWLVFAEARHTVRLYYHEARL</sequence>
<feature type="transmembrane region" description="Helical" evidence="1">
    <location>
        <begin position="85"/>
        <end position="105"/>
    </location>
</feature>
<name>A1WYD6_HALHL</name>
<feature type="transmembrane region" description="Helical" evidence="1">
    <location>
        <begin position="111"/>
        <end position="138"/>
    </location>
</feature>
<evidence type="ECO:0000313" key="2">
    <source>
        <dbReference type="EMBL" id="ABM62698.1"/>
    </source>
</evidence>
<evidence type="ECO:0000256" key="1">
    <source>
        <dbReference type="SAM" id="Phobius"/>
    </source>
</evidence>
<accession>A1WYD6</accession>
<gene>
    <name evidence="2" type="ordered locus">Hhal_1934</name>
</gene>
<dbReference type="Proteomes" id="UP000000647">
    <property type="component" value="Chromosome"/>
</dbReference>
<evidence type="ECO:0000313" key="3">
    <source>
        <dbReference type="Proteomes" id="UP000000647"/>
    </source>
</evidence>
<dbReference type="GO" id="GO:0005886">
    <property type="term" value="C:plasma membrane"/>
    <property type="evidence" value="ECO:0007669"/>
    <property type="project" value="TreeGrafter"/>
</dbReference>
<dbReference type="PANTHER" id="PTHR38095">
    <property type="entry name" value="ANAEROBIC DIMETHYL SULFOXIDE REDUCTASE CHAIN YNFH"/>
    <property type="match status" value="1"/>
</dbReference>
<dbReference type="GO" id="GO:0009390">
    <property type="term" value="C:dimethyl sulfoxide reductase complex"/>
    <property type="evidence" value="ECO:0007669"/>
    <property type="project" value="TreeGrafter"/>
</dbReference>
<dbReference type="GO" id="GO:0019645">
    <property type="term" value="P:anaerobic electron transport chain"/>
    <property type="evidence" value="ECO:0007669"/>
    <property type="project" value="InterPro"/>
</dbReference>
<dbReference type="KEGG" id="hha:Hhal_1934"/>
<feature type="transmembrane region" description="Helical" evidence="1">
    <location>
        <begin position="275"/>
        <end position="295"/>
    </location>
</feature>
<reference evidence="2 3" key="2">
    <citation type="journal article" date="2013" name="Stand. Genomic Sci.">
        <title>Complete genome sequence of Halorhodospira halophila SL1.</title>
        <authorList>
            <person name="Challacombe J.F."/>
            <person name="Majid S."/>
            <person name="Deole R."/>
            <person name="Brettin T.S."/>
            <person name="Bruce D."/>
            <person name="Delano S.F."/>
            <person name="Detter J.C."/>
            <person name="Gleasner C.D."/>
            <person name="Han C.S."/>
            <person name="Misra M."/>
            <person name="Reitenga K.G."/>
            <person name="Mikhailova N."/>
            <person name="Woyke T."/>
            <person name="Pitluck S."/>
            <person name="Nolan M."/>
            <person name="Land M.L."/>
            <person name="Saunders E."/>
            <person name="Tapia R."/>
            <person name="Lapidus A."/>
            <person name="Ivanova N."/>
            <person name="Hoff W.D."/>
        </authorList>
    </citation>
    <scope>NUCLEOTIDE SEQUENCE [LARGE SCALE GENOMIC DNA]</scope>
    <source>
        <strain evidence="3">DSM 244 / SL1</strain>
    </source>
</reference>
<dbReference type="Pfam" id="PF04976">
    <property type="entry name" value="DmsC"/>
    <property type="match status" value="1"/>
</dbReference>
<dbReference type="InterPro" id="IPR007059">
    <property type="entry name" value="DmsC"/>
</dbReference>
<dbReference type="RefSeq" id="WP_011814720.1">
    <property type="nucleotide sequence ID" value="NC_008789.1"/>
</dbReference>
<feature type="transmembrane region" description="Helical" evidence="1">
    <location>
        <begin position="41"/>
        <end position="64"/>
    </location>
</feature>
<keyword evidence="1" id="KW-0472">Membrane</keyword>
<reference evidence="3" key="1">
    <citation type="submission" date="2006-12" db="EMBL/GenBank/DDBJ databases">
        <title>Complete sequence of Halorhodospira halophila SL1.</title>
        <authorList>
            <consortium name="US DOE Joint Genome Institute"/>
            <person name="Copeland A."/>
            <person name="Lucas S."/>
            <person name="Lapidus A."/>
            <person name="Barry K."/>
            <person name="Detter J.C."/>
            <person name="Glavina del Rio T."/>
            <person name="Hammon N."/>
            <person name="Israni S."/>
            <person name="Dalin E."/>
            <person name="Tice H."/>
            <person name="Pitluck S."/>
            <person name="Saunders E."/>
            <person name="Brettin T."/>
            <person name="Bruce D."/>
            <person name="Han C."/>
            <person name="Tapia R."/>
            <person name="Schmutz J."/>
            <person name="Larimer F."/>
            <person name="Land M."/>
            <person name="Hauser L."/>
            <person name="Kyrpides N."/>
            <person name="Mikhailova N."/>
            <person name="Hoff W."/>
            <person name="Richardson P."/>
        </authorList>
    </citation>
    <scope>NUCLEOTIDE SEQUENCE [LARGE SCALE GENOMIC DNA]</scope>
    <source>
        <strain evidence="3">DSM 244 / SL1</strain>
    </source>
</reference>
<keyword evidence="1" id="KW-1133">Transmembrane helix</keyword>